<dbReference type="InterPro" id="IPR012337">
    <property type="entry name" value="RNaseH-like_sf"/>
</dbReference>
<evidence type="ECO:0000256" key="10">
    <source>
        <dbReference type="RuleBase" id="RU362115"/>
    </source>
</evidence>
<keyword evidence="9 10" id="KW-0472">Membrane</keyword>
<dbReference type="Pfam" id="PF01694">
    <property type="entry name" value="Rhomboid"/>
    <property type="match status" value="1"/>
</dbReference>
<dbReference type="PANTHER" id="PTHR22936">
    <property type="entry name" value="RHOMBOID-RELATED"/>
    <property type="match status" value="1"/>
</dbReference>
<dbReference type="OrthoDB" id="7477315at2759"/>
<evidence type="ECO:0000256" key="5">
    <source>
        <dbReference type="ARBA" id="ARBA00022692"/>
    </source>
</evidence>
<dbReference type="Gene3D" id="1.20.1540.10">
    <property type="entry name" value="Rhomboid-like"/>
    <property type="match status" value="1"/>
</dbReference>
<organism evidence="13">
    <name type="scientific">Cladocopium goreaui</name>
    <dbReference type="NCBI Taxonomy" id="2562237"/>
    <lineage>
        <taxon>Eukaryota</taxon>
        <taxon>Sar</taxon>
        <taxon>Alveolata</taxon>
        <taxon>Dinophyceae</taxon>
        <taxon>Suessiales</taxon>
        <taxon>Symbiodiniaceae</taxon>
        <taxon>Cladocopium</taxon>
    </lineage>
</organism>
<dbReference type="Gene3D" id="3.60.10.10">
    <property type="entry name" value="Endonuclease/exonuclease/phosphatase"/>
    <property type="match status" value="1"/>
</dbReference>
<comment type="catalytic activity">
    <reaction evidence="1 10">
        <text>Cleaves type-1 transmembrane domains using a catalytic dyad composed of serine and histidine that are contributed by different transmembrane domains.</text>
        <dbReference type="EC" id="3.4.21.105"/>
    </reaction>
</comment>
<dbReference type="PANTHER" id="PTHR22936:SF69">
    <property type="entry name" value="RHOMBOID-LIKE PROTEIN"/>
    <property type="match status" value="1"/>
</dbReference>
<dbReference type="InterPro" id="IPR000477">
    <property type="entry name" value="RT_dom"/>
</dbReference>
<keyword evidence="6 10" id="KW-0378">Hydrolase</keyword>
<dbReference type="GO" id="GO:0016020">
    <property type="term" value="C:membrane"/>
    <property type="evidence" value="ECO:0007669"/>
    <property type="project" value="UniProtKB-SubCell"/>
</dbReference>
<reference evidence="14 15" key="2">
    <citation type="submission" date="2024-05" db="EMBL/GenBank/DDBJ databases">
        <authorList>
            <person name="Chen Y."/>
            <person name="Shah S."/>
            <person name="Dougan E. K."/>
            <person name="Thang M."/>
            <person name="Chan C."/>
        </authorList>
    </citation>
    <scope>NUCLEOTIDE SEQUENCE [LARGE SCALE GENOMIC DNA]</scope>
</reference>
<evidence type="ECO:0000256" key="2">
    <source>
        <dbReference type="ARBA" id="ARBA00004141"/>
    </source>
</evidence>
<evidence type="ECO:0000256" key="6">
    <source>
        <dbReference type="ARBA" id="ARBA00022801"/>
    </source>
</evidence>
<dbReference type="EMBL" id="CAMXCT030002027">
    <property type="protein sequence ID" value="CAL4782370.1"/>
    <property type="molecule type" value="Genomic_DNA"/>
</dbReference>
<gene>
    <name evidence="13" type="ORF">C1SCF055_LOCUS21659</name>
</gene>
<accession>A0A9P1G066</accession>
<dbReference type="InterPro" id="IPR036691">
    <property type="entry name" value="Endo/exonu/phosph_ase_sf"/>
</dbReference>
<comment type="caution">
    <text evidence="10">Lacks conserved residue(s) required for the propagation of feature annotation.</text>
</comment>
<evidence type="ECO:0000313" key="14">
    <source>
        <dbReference type="EMBL" id="CAL4782370.1"/>
    </source>
</evidence>
<feature type="chain" id="PRO_5043272432" description="Rhomboid-like protease" evidence="11">
    <location>
        <begin position="24"/>
        <end position="1848"/>
    </location>
</feature>
<keyword evidence="8 10" id="KW-1133">Transmembrane helix</keyword>
<evidence type="ECO:0000256" key="4">
    <source>
        <dbReference type="ARBA" id="ARBA00022670"/>
    </source>
</evidence>
<keyword evidence="7 10" id="KW-0720">Serine protease</keyword>
<dbReference type="EC" id="3.4.21.105" evidence="10"/>
<reference evidence="13" key="1">
    <citation type="submission" date="2022-10" db="EMBL/GenBank/DDBJ databases">
        <authorList>
            <person name="Chen Y."/>
            <person name="Dougan E. K."/>
            <person name="Chan C."/>
            <person name="Rhodes N."/>
            <person name="Thang M."/>
        </authorList>
    </citation>
    <scope>NUCLEOTIDE SEQUENCE</scope>
</reference>
<dbReference type="PROSITE" id="PS50878">
    <property type="entry name" value="RT_POL"/>
    <property type="match status" value="1"/>
</dbReference>
<dbReference type="GO" id="GO:0004252">
    <property type="term" value="F:serine-type endopeptidase activity"/>
    <property type="evidence" value="ECO:0007669"/>
    <property type="project" value="InterPro"/>
</dbReference>
<dbReference type="SUPFAM" id="SSF56219">
    <property type="entry name" value="DNase I-like"/>
    <property type="match status" value="1"/>
</dbReference>
<keyword evidence="4 10" id="KW-0645">Protease</keyword>
<keyword evidence="11" id="KW-0732">Signal</keyword>
<dbReference type="Proteomes" id="UP001152797">
    <property type="component" value="Unassembled WGS sequence"/>
</dbReference>
<sequence length="1848" mass="207416">MTGKRGGVLWHFLLLFLWPWVWADGLQLGSVDVPPERNSPDSLSAYHFDVPLPQQYLFRSSTCRFGEADHPGPDGQMLEPADRALPIENPSLLRIGCSNPGGLRGKELTALQLGCGIWCYAETHLTHGLQRAVTTSLSRTGSQMNRQIRAHFGAPVAFRSNSVEAGTWSGVGVLSDFPSRELNVAWQHGERSSGRVLITRHLVNQLPFLLAACYGFPSGPTWPNSRQLTGQLLSSLTREMVISGSGPRIIAGDFNSAIHQQDEFRIWESYGWTEAQVHANTCWHRPIQPTCKKATVVDMIWMSPEAAMLCRNVDNIDIFADHTTLYADFAVPTFTSNISTWPKPTQIPWDQIDLELWHNKLRDPPAPDYVDGSSTNYFTEWAQHWERALDGCVLQQPAGRLPEACKGRAVRTKPQTASLTPPVVKASRPGEVQLRSDLVSKQVHLWFKQLRRLQSYKHAALANKLTVDAEAYRLNLWMAIRKSRGFDGLFDSWWTRRLHQSSMAPSSLPLAPPDGPTAELIFTDFKTNFESFERWHLRQRRKLLQTKYDRCCHRLFRELRPPQREQLDLLWHTSDFTILALDFSGCQLHVDQPVQELEGRVWFINHVQVEVVSADGDLLVLRSLPSHAEPGDILQCHQYYSSTEQIHQALIDLWRPRWQTASMIGSEQWNRITGFIHAYLPRLDFPEPDLTHSQWQTTLNQFPPRPARGVDGIDVKDLKQLPEQSSNSLLTFIKKIDGDTCVWPDQLLFGTVLSLSKQELSHLPNHFRPVVILGTVYRAWSRMCALPLLQLLSMVVPASAHGFLPGRECAQIWLQLQCFIEVCIQQGIEFSGFSTDIEKCFNNIGRDPLMTLASHVGLCPKLLQPWRSFLDNFVRSFQVRTTLSAPVRSSQGLPEGCSLSVVGMVLIDWALHVYLSALAPSVHAFSYVDNVSEAGHKVMDVVSAFFSTICFFQLWGLALDFAKTYFWSTSASSRALLRLLGLSIQSDALELGGSMTFEASRRNRQLRARGDKLHAKWERLRKSACPLEQKFAVLPMAFWASALYGNASCPLADSYHHQLRQAANKALRCNQAGSNALLRFSLNDKMESDPGFFHVLSVLQTFRRVCGRSPRILDCWRLWMQSFDGKITNGPFGVLLDTLNKIGWSVGLPPIIVDRQGLSHDLLQTPWMLLRHLLKDSWLCYVATTLQRPSMLALNDMDEYVVKWHNHKLTALERSLQSALQSGTFLDAKSHSKYDVTKDGFCSVCFCPQTHEHLLTCKKYVDLRETFSLTDELDGLPRAFVLHLLCPRSPWVEALRTYYTELEDTTGVFHSGPMGDEVQHLFTDGSHREDGRFETKRAAWGLYNATSQSPIAAGWLAGLPQTIARAELSAVIAALRWVQHWKRATHIWLDALEIHRGLQKRLAGYVTKHAEANADLWLVVDELLLDDLAGLIGSTWIPSHLCISDCESPFEEWVAINNGHADSLAVRCNEERSSAFQELLLFQKEWDERFTGLFERLRKYYFSIFERIQTDTSNTPCVRVDCSEDESDSVLYSFLDVLSSALDPLHFVHTLGFPVEFLQHVLDWLRSHEDDMGVPASVSYLEVTFGLLKVDSVLFPFRNPMNGLARVVRPELLGAAGDATSDASPASPWRARLAPRGAVSADGGAARALAALGTMQAGVHIFSVVFNEGYESLWTNPLIGPNGTSLYRCGALFVDGGQHWRMMSSLFLSTGAVQLVPGLFLQWTLGKFVEQRLGFWRMLQVLLLSGASGSLLSAWGQLNTRRLIVGSSLPLHGVLAQRLCMPPVGAEERLYWRVSALVLLLSLSFAALLPILDFQGRLGATLGGLLSALGTGGTTGSKTVLAAKERPG</sequence>
<dbReference type="SUPFAM" id="SSF144091">
    <property type="entry name" value="Rhomboid-like"/>
    <property type="match status" value="1"/>
</dbReference>
<comment type="subcellular location">
    <subcellularLocation>
        <location evidence="2 10">Membrane</location>
        <topology evidence="2 10">Multi-pass membrane protein</topology>
    </subcellularLocation>
</comment>
<dbReference type="EMBL" id="CAMXCT010002027">
    <property type="protein sequence ID" value="CAI3995058.1"/>
    <property type="molecule type" value="Genomic_DNA"/>
</dbReference>
<evidence type="ECO:0000313" key="15">
    <source>
        <dbReference type="Proteomes" id="UP001152797"/>
    </source>
</evidence>
<evidence type="ECO:0000256" key="3">
    <source>
        <dbReference type="ARBA" id="ARBA00009045"/>
    </source>
</evidence>
<name>A0A9P1G066_9DINO</name>
<proteinExistence type="inferred from homology"/>
<dbReference type="InterPro" id="IPR036397">
    <property type="entry name" value="RNaseH_sf"/>
</dbReference>
<comment type="similarity">
    <text evidence="3 10">Belongs to the peptidase S54 family.</text>
</comment>
<dbReference type="Gene3D" id="3.30.420.10">
    <property type="entry name" value="Ribonuclease H-like superfamily/Ribonuclease H"/>
    <property type="match status" value="1"/>
</dbReference>
<evidence type="ECO:0000256" key="9">
    <source>
        <dbReference type="ARBA" id="ARBA00023136"/>
    </source>
</evidence>
<dbReference type="InterPro" id="IPR002610">
    <property type="entry name" value="Peptidase_S54_rhomboid-like"/>
</dbReference>
<feature type="transmembrane region" description="Helical" evidence="10">
    <location>
        <begin position="1735"/>
        <end position="1755"/>
    </location>
</feature>
<dbReference type="Pfam" id="PF00078">
    <property type="entry name" value="RVT_1"/>
    <property type="match status" value="1"/>
</dbReference>
<keyword evidence="15" id="KW-1185">Reference proteome</keyword>
<keyword evidence="5 10" id="KW-0812">Transmembrane</keyword>
<evidence type="ECO:0000259" key="12">
    <source>
        <dbReference type="PROSITE" id="PS50878"/>
    </source>
</evidence>
<dbReference type="GO" id="GO:0006508">
    <property type="term" value="P:proteolysis"/>
    <property type="evidence" value="ECO:0007669"/>
    <property type="project" value="UniProtKB-KW"/>
</dbReference>
<feature type="transmembrane region" description="Helical" evidence="10">
    <location>
        <begin position="1790"/>
        <end position="1812"/>
    </location>
</feature>
<evidence type="ECO:0000256" key="8">
    <source>
        <dbReference type="ARBA" id="ARBA00022989"/>
    </source>
</evidence>
<comment type="caution">
    <text evidence="13">The sequence shown here is derived from an EMBL/GenBank/DDBJ whole genome shotgun (WGS) entry which is preliminary data.</text>
</comment>
<dbReference type="GO" id="GO:0003676">
    <property type="term" value="F:nucleic acid binding"/>
    <property type="evidence" value="ECO:0007669"/>
    <property type="project" value="InterPro"/>
</dbReference>
<feature type="domain" description="Reverse transcriptase" evidence="12">
    <location>
        <begin position="714"/>
        <end position="984"/>
    </location>
</feature>
<evidence type="ECO:0000256" key="1">
    <source>
        <dbReference type="ARBA" id="ARBA00000156"/>
    </source>
</evidence>
<dbReference type="InterPro" id="IPR035952">
    <property type="entry name" value="Rhomboid-like_sf"/>
</dbReference>
<evidence type="ECO:0000256" key="7">
    <source>
        <dbReference type="ARBA" id="ARBA00022825"/>
    </source>
</evidence>
<dbReference type="EMBL" id="CAMXCT020002027">
    <property type="protein sequence ID" value="CAL1148433.1"/>
    <property type="molecule type" value="Genomic_DNA"/>
</dbReference>
<evidence type="ECO:0000313" key="13">
    <source>
        <dbReference type="EMBL" id="CAI3995058.1"/>
    </source>
</evidence>
<evidence type="ECO:0000256" key="11">
    <source>
        <dbReference type="SAM" id="SignalP"/>
    </source>
</evidence>
<dbReference type="InterPro" id="IPR022764">
    <property type="entry name" value="Peptidase_S54_rhomboid_dom"/>
</dbReference>
<protein>
    <recommendedName>
        <fullName evidence="10">Rhomboid-like protease</fullName>
        <ecNumber evidence="10">3.4.21.105</ecNumber>
    </recommendedName>
</protein>
<comment type="function">
    <text evidence="10">Serine protease involved in intramembrane proteolysis.</text>
</comment>
<dbReference type="SUPFAM" id="SSF53098">
    <property type="entry name" value="Ribonuclease H-like"/>
    <property type="match status" value="1"/>
</dbReference>
<feature type="signal peptide" evidence="11">
    <location>
        <begin position="1"/>
        <end position="23"/>
    </location>
</feature>